<comment type="caution">
    <text evidence="5">The sequence shown here is derived from an EMBL/GenBank/DDBJ whole genome shotgun (WGS) entry which is preliminary data.</text>
</comment>
<name>A0AAD5UEA3_9FUNG</name>
<accession>A0AAD5UEA3</accession>
<evidence type="ECO:0000256" key="1">
    <source>
        <dbReference type="ARBA" id="ARBA00007411"/>
    </source>
</evidence>
<evidence type="ECO:0000256" key="2">
    <source>
        <dbReference type="ARBA" id="ARBA00022768"/>
    </source>
</evidence>
<dbReference type="CDD" id="cd00292">
    <property type="entry name" value="EF1B"/>
    <property type="match status" value="1"/>
</dbReference>
<comment type="similarity">
    <text evidence="1">Belongs to the EF-1-beta/EF-1-delta family.</text>
</comment>
<dbReference type="InterPro" id="IPR014717">
    <property type="entry name" value="Transl_elong_EF1B/ribsomal_bS6"/>
</dbReference>
<feature type="non-terminal residue" evidence="5">
    <location>
        <position position="116"/>
    </location>
</feature>
<gene>
    <name evidence="5" type="ORF">HK103_006323</name>
</gene>
<reference evidence="5" key="1">
    <citation type="submission" date="2020-05" db="EMBL/GenBank/DDBJ databases">
        <title>Phylogenomic resolution of chytrid fungi.</title>
        <authorList>
            <person name="Stajich J.E."/>
            <person name="Amses K."/>
            <person name="Simmons R."/>
            <person name="Seto K."/>
            <person name="Myers J."/>
            <person name="Bonds A."/>
            <person name="Quandt C.A."/>
            <person name="Barry K."/>
            <person name="Liu P."/>
            <person name="Grigoriev I."/>
            <person name="Longcore J.E."/>
            <person name="James T.Y."/>
        </authorList>
    </citation>
    <scope>NUCLEOTIDE SEQUENCE</scope>
    <source>
        <strain evidence="5">PLAUS21</strain>
    </source>
</reference>
<dbReference type="GO" id="GO:0003746">
    <property type="term" value="F:translation elongation factor activity"/>
    <property type="evidence" value="ECO:0007669"/>
    <property type="project" value="UniProtKB-KW"/>
</dbReference>
<dbReference type="GO" id="GO:0005085">
    <property type="term" value="F:guanyl-nucleotide exchange factor activity"/>
    <property type="evidence" value="ECO:0007669"/>
    <property type="project" value="TreeGrafter"/>
</dbReference>
<dbReference type="GO" id="GO:0005853">
    <property type="term" value="C:eukaryotic translation elongation factor 1 complex"/>
    <property type="evidence" value="ECO:0007669"/>
    <property type="project" value="InterPro"/>
</dbReference>
<protein>
    <recommendedName>
        <fullName evidence="4">Translation elongation factor EF1B beta/delta subunit guanine nucleotide exchange domain-containing protein</fullName>
    </recommendedName>
</protein>
<dbReference type="InterPro" id="IPR036219">
    <property type="entry name" value="eEF-1beta-like_sf"/>
</dbReference>
<dbReference type="InterPro" id="IPR049720">
    <property type="entry name" value="EF1B_bsu/dsu"/>
</dbReference>
<proteinExistence type="inferred from homology"/>
<dbReference type="InterPro" id="IPR014038">
    <property type="entry name" value="EF1B_bsu/dsu_GNE"/>
</dbReference>
<dbReference type="Proteomes" id="UP001210925">
    <property type="component" value="Unassembled WGS sequence"/>
</dbReference>
<keyword evidence="2" id="KW-0251">Elongation factor</keyword>
<dbReference type="AlphaFoldDB" id="A0AAD5UEA3"/>
<evidence type="ECO:0000256" key="3">
    <source>
        <dbReference type="ARBA" id="ARBA00022917"/>
    </source>
</evidence>
<evidence type="ECO:0000259" key="4">
    <source>
        <dbReference type="SMART" id="SM00888"/>
    </source>
</evidence>
<dbReference type="Pfam" id="PF00736">
    <property type="entry name" value="EF1_GNE"/>
    <property type="match status" value="1"/>
</dbReference>
<dbReference type="SUPFAM" id="SSF54984">
    <property type="entry name" value="eEF-1beta-like"/>
    <property type="match status" value="1"/>
</dbReference>
<evidence type="ECO:0000313" key="6">
    <source>
        <dbReference type="Proteomes" id="UP001210925"/>
    </source>
</evidence>
<evidence type="ECO:0000313" key="5">
    <source>
        <dbReference type="EMBL" id="KAJ3255404.1"/>
    </source>
</evidence>
<dbReference type="SMART" id="SM00888">
    <property type="entry name" value="EF1_GNE"/>
    <property type="match status" value="1"/>
</dbReference>
<keyword evidence="3" id="KW-0648">Protein biosynthesis</keyword>
<organism evidence="5 6">
    <name type="scientific">Boothiomyces macroporosus</name>
    <dbReference type="NCBI Taxonomy" id="261099"/>
    <lineage>
        <taxon>Eukaryota</taxon>
        <taxon>Fungi</taxon>
        <taxon>Fungi incertae sedis</taxon>
        <taxon>Chytridiomycota</taxon>
        <taxon>Chytridiomycota incertae sedis</taxon>
        <taxon>Chytridiomycetes</taxon>
        <taxon>Rhizophydiales</taxon>
        <taxon>Terramycetaceae</taxon>
        <taxon>Boothiomyces</taxon>
    </lineage>
</organism>
<keyword evidence="6" id="KW-1185">Reference proteome</keyword>
<dbReference type="FunFam" id="3.30.70.60:FF:000001">
    <property type="entry name" value="Elongation factor 1-beta 1 like"/>
    <property type="match status" value="1"/>
</dbReference>
<dbReference type="PANTHER" id="PTHR11595:SF21">
    <property type="entry name" value="ELONGATION FACTOR 1-BETA"/>
    <property type="match status" value="1"/>
</dbReference>
<dbReference type="Gene3D" id="3.30.70.60">
    <property type="match status" value="1"/>
</dbReference>
<dbReference type="GO" id="GO:0005829">
    <property type="term" value="C:cytosol"/>
    <property type="evidence" value="ECO:0007669"/>
    <property type="project" value="TreeGrafter"/>
</dbReference>
<dbReference type="EMBL" id="JADGKB010000067">
    <property type="protein sequence ID" value="KAJ3255404.1"/>
    <property type="molecule type" value="Genomic_DNA"/>
</dbReference>
<feature type="domain" description="Translation elongation factor EF1B beta/delta subunit guanine nucleotide exchange" evidence="4">
    <location>
        <begin position="41"/>
        <end position="115"/>
    </location>
</feature>
<dbReference type="PANTHER" id="PTHR11595">
    <property type="entry name" value="EF-HAND AND COILED-COIL DOMAIN-CONTAINING FAMILY MEMBER"/>
    <property type="match status" value="1"/>
</dbReference>
<sequence>MNFEKQSSNLSHDSDEEDPVMAQIVADYKKRKAEKPKQVAKSIITLDIKPWDDETEMNALTESVLRVEMDGLLWGSNQIVPIGYGISKLTINCVVVDDLVGTDELSELIMDSCQDY</sequence>